<keyword evidence="3" id="KW-0805">Transcription regulation</keyword>
<dbReference type="GO" id="GO:0008270">
    <property type="term" value="F:zinc ion binding"/>
    <property type="evidence" value="ECO:0007669"/>
    <property type="project" value="InterPro"/>
</dbReference>
<reference evidence="9 10" key="2">
    <citation type="submission" date="2017-02" db="EMBL/GenBank/DDBJ databases">
        <title>A genome survey and senescence transcriptome analysis in Lentinula edodes.</title>
        <authorList>
            <person name="Sakamoto Y."/>
            <person name="Nakade K."/>
            <person name="Sato S."/>
            <person name="Yoshida Y."/>
            <person name="Miyazaki K."/>
            <person name="Natsume S."/>
            <person name="Konno N."/>
        </authorList>
    </citation>
    <scope>NUCLEOTIDE SEQUENCE [LARGE SCALE GENOMIC DNA]</scope>
    <source>
        <strain evidence="9 10">NBRC 111202</strain>
    </source>
</reference>
<feature type="domain" description="Zn(2)-C6 fungal-type" evidence="8">
    <location>
        <begin position="160"/>
        <end position="191"/>
    </location>
</feature>
<keyword evidence="5" id="KW-0804">Transcription</keyword>
<feature type="region of interest" description="Disordered" evidence="7">
    <location>
        <begin position="192"/>
        <end position="249"/>
    </location>
</feature>
<comment type="caution">
    <text evidence="9">The sequence shown here is derived from an EMBL/GenBank/DDBJ whole genome shotgun (WGS) entry which is preliminary data.</text>
</comment>
<evidence type="ECO:0000256" key="5">
    <source>
        <dbReference type="ARBA" id="ARBA00023163"/>
    </source>
</evidence>
<evidence type="ECO:0000256" key="3">
    <source>
        <dbReference type="ARBA" id="ARBA00023015"/>
    </source>
</evidence>
<keyword evidence="4" id="KW-0238">DNA-binding</keyword>
<keyword evidence="1" id="KW-0479">Metal-binding</keyword>
<keyword evidence="6" id="KW-0539">Nucleus</keyword>
<dbReference type="InterPro" id="IPR001138">
    <property type="entry name" value="Zn2Cys6_DnaBD"/>
</dbReference>
<keyword evidence="10" id="KW-1185">Reference proteome</keyword>
<protein>
    <recommendedName>
        <fullName evidence="8">Zn(2)-C6 fungal-type domain-containing protein</fullName>
    </recommendedName>
</protein>
<dbReference type="GO" id="GO:0000981">
    <property type="term" value="F:DNA-binding transcription factor activity, RNA polymerase II-specific"/>
    <property type="evidence" value="ECO:0007669"/>
    <property type="project" value="InterPro"/>
</dbReference>
<feature type="region of interest" description="Disordered" evidence="7">
    <location>
        <begin position="312"/>
        <end position="384"/>
    </location>
</feature>
<evidence type="ECO:0000259" key="8">
    <source>
        <dbReference type="PROSITE" id="PS50048"/>
    </source>
</evidence>
<keyword evidence="2" id="KW-0862">Zinc</keyword>
<dbReference type="Proteomes" id="UP000188533">
    <property type="component" value="Unassembled WGS sequence"/>
</dbReference>
<dbReference type="PANTHER" id="PTHR47659:SF7">
    <property type="entry name" value="FUNGAL TRANSCRIPTIONAL REGULATORY PROTEIN, N-TERMINAL DOMAIN-CONTAINING PROTEIN"/>
    <property type="match status" value="1"/>
</dbReference>
<reference evidence="9 10" key="1">
    <citation type="submission" date="2016-08" db="EMBL/GenBank/DDBJ databases">
        <authorList>
            <consortium name="Lentinula edodes genome sequencing consortium"/>
            <person name="Sakamoto Y."/>
            <person name="Nakade K."/>
            <person name="Sato S."/>
            <person name="Yoshida Y."/>
            <person name="Miyazaki K."/>
            <person name="Natsume S."/>
            <person name="Konno N."/>
        </authorList>
    </citation>
    <scope>NUCLEOTIDE SEQUENCE [LARGE SCALE GENOMIC DNA]</scope>
    <source>
        <strain evidence="9 10">NBRC 111202</strain>
    </source>
</reference>
<feature type="compositionally biased region" description="Polar residues" evidence="7">
    <location>
        <begin position="322"/>
        <end position="358"/>
    </location>
</feature>
<evidence type="ECO:0000313" key="9">
    <source>
        <dbReference type="EMBL" id="GAV99771.1"/>
    </source>
</evidence>
<dbReference type="InterPro" id="IPR050335">
    <property type="entry name" value="ERT1_acuK_gluconeogen_tf"/>
</dbReference>
<evidence type="ECO:0000256" key="7">
    <source>
        <dbReference type="SAM" id="MobiDB-lite"/>
    </source>
</evidence>
<dbReference type="GO" id="GO:0003677">
    <property type="term" value="F:DNA binding"/>
    <property type="evidence" value="ECO:0007669"/>
    <property type="project" value="UniProtKB-KW"/>
</dbReference>
<sequence>MIDMEDGGREPLRIRFQVFFDNRSVKTAELEIGLEESLSGARISVGSCAIWALETASPPTSEHPFPATATNSASASIPPQFPHFAGAYPPTLPPGYPPFFAYPPPNDGQQGEGNPAPLPYPLLYPPPGMVYAFPPPTAPAATPASSVANSRPKRRQVKMACTNCAAACKRCDEARPCERCKKYGIADSCVDGQRKERKKGIKRGPYKRKNKSSEDNFEYTAQSPSEGGEWPQGSPPPPNTATTSGTLHSIAQFPPVPEGLYPIYLPPGYTLPEPQPNVDGSAPSGPTLVPFYIGSFAPYGLPPGAVFQLPPQGTHPPPPPASQSMTVEAGTVSTAAKRSAEQVSDSTTASVPTATTISEDAGDENVHDHTKAGNNNNNSNNEAFCEGDATIMDLDRTSIGD</sequence>
<dbReference type="PROSITE" id="PS50048">
    <property type="entry name" value="ZN2_CY6_FUNGAL_2"/>
    <property type="match status" value="1"/>
</dbReference>
<evidence type="ECO:0000256" key="6">
    <source>
        <dbReference type="ARBA" id="ARBA00023242"/>
    </source>
</evidence>
<dbReference type="STRING" id="5353.A0A1Q3DXP8"/>
<dbReference type="SMART" id="SM00066">
    <property type="entry name" value="GAL4"/>
    <property type="match status" value="1"/>
</dbReference>
<gene>
    <name evidence="9" type="ORF">LENED_001252</name>
</gene>
<organism evidence="9 10">
    <name type="scientific">Lentinula edodes</name>
    <name type="common">Shiitake mushroom</name>
    <name type="synonym">Lentinus edodes</name>
    <dbReference type="NCBI Taxonomy" id="5353"/>
    <lineage>
        <taxon>Eukaryota</taxon>
        <taxon>Fungi</taxon>
        <taxon>Dikarya</taxon>
        <taxon>Basidiomycota</taxon>
        <taxon>Agaricomycotina</taxon>
        <taxon>Agaricomycetes</taxon>
        <taxon>Agaricomycetidae</taxon>
        <taxon>Agaricales</taxon>
        <taxon>Marasmiineae</taxon>
        <taxon>Omphalotaceae</taxon>
        <taxon>Lentinula</taxon>
    </lineage>
</organism>
<feature type="compositionally biased region" description="Polar residues" evidence="7">
    <location>
        <begin position="240"/>
        <end position="249"/>
    </location>
</feature>
<evidence type="ECO:0000256" key="2">
    <source>
        <dbReference type="ARBA" id="ARBA00022833"/>
    </source>
</evidence>
<proteinExistence type="predicted"/>
<feature type="compositionally biased region" description="Basic residues" evidence="7">
    <location>
        <begin position="195"/>
        <end position="210"/>
    </location>
</feature>
<evidence type="ECO:0000313" key="10">
    <source>
        <dbReference type="Proteomes" id="UP000188533"/>
    </source>
</evidence>
<name>A0A1Q3DXP8_LENED</name>
<dbReference type="CDD" id="cd00067">
    <property type="entry name" value="GAL4"/>
    <property type="match status" value="1"/>
</dbReference>
<accession>A0A1Q3DXP8</accession>
<dbReference type="AlphaFoldDB" id="A0A1Q3DXP8"/>
<evidence type="ECO:0000256" key="1">
    <source>
        <dbReference type="ARBA" id="ARBA00022723"/>
    </source>
</evidence>
<evidence type="ECO:0000256" key="4">
    <source>
        <dbReference type="ARBA" id="ARBA00023125"/>
    </source>
</evidence>
<dbReference type="EMBL" id="BDGU01000019">
    <property type="protein sequence ID" value="GAV99771.1"/>
    <property type="molecule type" value="Genomic_DNA"/>
</dbReference>
<dbReference type="PANTHER" id="PTHR47659">
    <property type="entry name" value="ZN(II)2CYS6 TRANSCRIPTION FACTOR (EUROFUNG)-RELATED"/>
    <property type="match status" value="1"/>
</dbReference>